<dbReference type="AlphaFoldDB" id="A0A0X3TC57"/>
<reference evidence="1 2" key="1">
    <citation type="submission" date="2015-12" db="EMBL/GenBank/DDBJ databases">
        <authorList>
            <person name="Shamseldin A."/>
            <person name="Moawad H."/>
            <person name="Abd El-Rahim W.M."/>
            <person name="Sadowsky M.J."/>
        </authorList>
    </citation>
    <scope>NUCLEOTIDE SEQUENCE [LARGE SCALE GENOMIC DNA]</scope>
    <source>
        <strain evidence="1 2">ZGT118</strain>
    </source>
</reference>
<gene>
    <name evidence="1" type="ORF">AVO45_15790</name>
</gene>
<dbReference type="STRING" id="1685379.AVO45_15790"/>
<dbReference type="Pfam" id="PF06082">
    <property type="entry name" value="YjbH"/>
    <property type="match status" value="1"/>
</dbReference>
<accession>A0A0X3TC57</accession>
<evidence type="ECO:0000313" key="2">
    <source>
        <dbReference type="Proteomes" id="UP000053791"/>
    </source>
</evidence>
<comment type="caution">
    <text evidence="1">The sequence shown here is derived from an EMBL/GenBank/DDBJ whole genome shotgun (WGS) entry which is preliminary data.</text>
</comment>
<keyword evidence="2" id="KW-1185">Reference proteome</keyword>
<dbReference type="Proteomes" id="UP000053791">
    <property type="component" value="Unassembled WGS sequence"/>
</dbReference>
<dbReference type="EMBL" id="LQBQ01000039">
    <property type="protein sequence ID" value="KUJ73273.1"/>
    <property type="molecule type" value="Genomic_DNA"/>
</dbReference>
<evidence type="ECO:0000313" key="1">
    <source>
        <dbReference type="EMBL" id="KUJ73273.1"/>
    </source>
</evidence>
<protein>
    <recommendedName>
        <fullName evidence="3">YjbH domain-containing protein</fullName>
    </recommendedName>
</protein>
<name>A0A0X3TC57_9RHOB</name>
<organism evidence="1 2">
    <name type="scientific">Ruegeria marisrubri</name>
    <dbReference type="NCBI Taxonomy" id="1685379"/>
    <lineage>
        <taxon>Bacteria</taxon>
        <taxon>Pseudomonadati</taxon>
        <taxon>Pseudomonadota</taxon>
        <taxon>Alphaproteobacteria</taxon>
        <taxon>Rhodobacterales</taxon>
        <taxon>Roseobacteraceae</taxon>
        <taxon>Ruegeria</taxon>
    </lineage>
</organism>
<sequence length="664" mass="74156">MPTAEVLPDGNLAMTGAVFENTARGTLTFQLLPWVYGSFRYAYISDFDDTLPGSLYDRSFDIHVRLRQETEYGPAVGVGLRDFGGTGVYGSEYIVLSKTFADRWKVTGGMGWGRLGERNSFKNPLAVIDDRFETRPENDAGEGGKLSADQWFRGPAALFGGVEYKVNDRLSVLAEYSSDTYSYETSRTGFDADFPMNFGLNYRFENGVNLNAYYMYGSTIGFQLSRAIDPRRKPAGPGGIDEAPPMLQPVDRVAAASWNLPERGGEGLTARDVLRARLESQGLRMVGYRIAGGRASVEVENNRYDAAAQAVGRTARIMANTLPPEIEGFEITLTRNGLPISSVTLARGDLYELEHDLDGSWRTLARSQIRDETEGPDGSVEGAYPHVAYRFGPYARFSFFDPDDPLRYEIGAAFTADYVPRPGILLSGLARLPIFSTLDDTTRVSDSVLPHVRSDWARYAKESDIQINHLTASYLWRPGKDLFARVTAGYLEEMYGGFSAELLWYPSGDQLALGAEINYAKQRDFDMLFGFQDYDIVTGHASAYYDFAGDYRLQVDAGRYLAGDWGATLSLDREFNNGFRIGAFATFTDVSSEEFGEGSFDKGIRFEIPVAWMTGRSTRTKAEQTIRPILRDGGARLQVENRLYDYVREERAGRLVGQWGRFYR</sequence>
<evidence type="ECO:0008006" key="3">
    <source>
        <dbReference type="Google" id="ProtNLM"/>
    </source>
</evidence>
<proteinExistence type="predicted"/>
<dbReference type="InterPro" id="IPR010344">
    <property type="entry name" value="YbjH"/>
</dbReference>